<evidence type="ECO:0000313" key="4">
    <source>
        <dbReference type="Proteomes" id="UP001177769"/>
    </source>
</evidence>
<dbReference type="Gene3D" id="1.20.140.90">
    <property type="entry name" value="Malonyl-CoA decarboxylase, oligemerization domain"/>
    <property type="match status" value="1"/>
</dbReference>
<dbReference type="InterPro" id="IPR007956">
    <property type="entry name" value="Malonyl_CoA_deC_C"/>
</dbReference>
<keyword evidence="4" id="KW-1185">Reference proteome</keyword>
<dbReference type="InterPro" id="IPR038917">
    <property type="entry name" value="Malonyl_CoA_deC"/>
</dbReference>
<dbReference type="RefSeq" id="WP_285233626.1">
    <property type="nucleotide sequence ID" value="NZ_CP116346.1"/>
</dbReference>
<evidence type="ECO:0000313" key="3">
    <source>
        <dbReference type="EMBL" id="WIT12528.1"/>
    </source>
</evidence>
<sequence length="430" mass="47897">MSALPPASPRAQRQVLILAHKLLSERGEANSLALARELLGKIARLPPDALAQLFERLAQDFNPDPQAVLAAAQAYAATPNARALLQLTRVSEPPRQELFRRLNRAPGATGLLVRLRRSLLGGLSSHPEWRCVEADLLHLFSSWFNPGFLQMRQVDWNSPAQLLEQIIRHEAVHEIDGWDDLRRRLQPDRRLFAFFHPQLPEEPLIFVEVALLPDMPAGIAPLIDKASATMEPSKFKVAVFYSISNCEPGLRGVSLGNFLIKRVAEHLQREIPRLKTFCTLSPIPGLLAWLRTEPALEAFAPLLKKPQLERLRAARELLRQACGGEWARLSQLQPLAALDGEAQAALQRLCAAYLLACTALPDGDPVARFHLDNGARLERINWMGNRAPKGLQQSCGMMVNYLYDLAKIEGHHEAFTQGEIAYSRAVAALL</sequence>
<dbReference type="Pfam" id="PF05292">
    <property type="entry name" value="MCD"/>
    <property type="match status" value="1"/>
</dbReference>
<dbReference type="InterPro" id="IPR042303">
    <property type="entry name" value="Malonyl_CoA_deC_C_sf"/>
</dbReference>
<dbReference type="Pfam" id="PF17408">
    <property type="entry name" value="MCD_N"/>
    <property type="match status" value="1"/>
</dbReference>
<dbReference type="PANTHER" id="PTHR28641">
    <property type="match status" value="1"/>
</dbReference>
<dbReference type="EMBL" id="CP116346">
    <property type="protein sequence ID" value="WIT12528.1"/>
    <property type="molecule type" value="Genomic_DNA"/>
</dbReference>
<dbReference type="Proteomes" id="UP001177769">
    <property type="component" value="Chromosome"/>
</dbReference>
<dbReference type="InterPro" id="IPR038351">
    <property type="entry name" value="MCD_N_sf"/>
</dbReference>
<dbReference type="Gene3D" id="3.40.630.150">
    <property type="entry name" value="Malonyl-CoA decarboxylase, catalytic domain"/>
    <property type="match status" value="1"/>
</dbReference>
<protein>
    <submittedName>
        <fullName evidence="3">Malonyl-CoA decarboxylase family protein</fullName>
    </submittedName>
</protein>
<dbReference type="InterPro" id="IPR035372">
    <property type="entry name" value="MCD_N"/>
</dbReference>
<evidence type="ECO:0000259" key="1">
    <source>
        <dbReference type="Pfam" id="PF05292"/>
    </source>
</evidence>
<dbReference type="AlphaFoldDB" id="A0AA95NHI5"/>
<evidence type="ECO:0000259" key="2">
    <source>
        <dbReference type="Pfam" id="PF17408"/>
    </source>
</evidence>
<gene>
    <name evidence="3" type="ORF">PFX98_02675</name>
</gene>
<organism evidence="3 4">
    <name type="scientific">Paucibacter sediminis</name>
    <dbReference type="NCBI Taxonomy" id="3019553"/>
    <lineage>
        <taxon>Bacteria</taxon>
        <taxon>Pseudomonadati</taxon>
        <taxon>Pseudomonadota</taxon>
        <taxon>Betaproteobacteria</taxon>
        <taxon>Burkholderiales</taxon>
        <taxon>Sphaerotilaceae</taxon>
        <taxon>Roseateles</taxon>
    </lineage>
</organism>
<proteinExistence type="predicted"/>
<dbReference type="GO" id="GO:0006633">
    <property type="term" value="P:fatty acid biosynthetic process"/>
    <property type="evidence" value="ECO:0007669"/>
    <property type="project" value="InterPro"/>
</dbReference>
<reference evidence="3" key="1">
    <citation type="submission" date="2023-01" db="EMBL/GenBank/DDBJ databases">
        <title>Whole genome sequence of Paucibacter sp. S2-9 isolated from pond sediment.</title>
        <authorList>
            <person name="Jung J.Y."/>
        </authorList>
    </citation>
    <scope>NUCLEOTIDE SEQUENCE</scope>
    <source>
        <strain evidence="3">S2-9</strain>
    </source>
</reference>
<feature type="domain" description="Malonyl-CoA decarboxylase N-terminal" evidence="2">
    <location>
        <begin position="61"/>
        <end position="144"/>
    </location>
</feature>
<dbReference type="PANTHER" id="PTHR28641:SF1">
    <property type="entry name" value="MALONYL-COA DECARBOXYLASE, MITOCHONDRIAL"/>
    <property type="match status" value="1"/>
</dbReference>
<accession>A0AA95NHI5</accession>
<dbReference type="KEGG" id="pais:PFX98_02675"/>
<dbReference type="GO" id="GO:0050080">
    <property type="term" value="F:malonyl-CoA decarboxylase activity"/>
    <property type="evidence" value="ECO:0007669"/>
    <property type="project" value="InterPro"/>
</dbReference>
<name>A0AA95NHI5_9BURK</name>
<feature type="domain" description="Malonyl-CoA decarboxylase C-terminal" evidence="1">
    <location>
        <begin position="147"/>
        <end position="404"/>
    </location>
</feature>